<keyword evidence="3" id="KW-1185">Reference proteome</keyword>
<dbReference type="RefSeq" id="WP_373390917.1">
    <property type="nucleotide sequence ID" value="NZ_JBCFQJ010000006.1"/>
</dbReference>
<dbReference type="EMBL" id="JBCFQK010000005">
    <property type="protein sequence ID" value="MFA9193816.1"/>
    <property type="molecule type" value="Genomic_DNA"/>
</dbReference>
<evidence type="ECO:0008006" key="4">
    <source>
        <dbReference type="Google" id="ProtNLM"/>
    </source>
</evidence>
<dbReference type="Proteomes" id="UP001574170">
    <property type="component" value="Unassembled WGS sequence"/>
</dbReference>
<sequence length="183" mass="20748">MKKYLNRLIGFVLLIGCSFSCSSDLDFDQANDLKLKPTFVGNFSYFDAPATAFVANDGSEYDLAFDNQDFDVFRDKYLNDYLQRADFYFEINNTINRAYTLTIILMTENDEALTTIRFNVPAYSGTPNTITRTEIFENARLDLLKSTRKMGFQIAMAPGPALDKNSTGNLILRSNATAYLEIQ</sequence>
<reference evidence="2 3" key="1">
    <citation type="submission" date="2024-04" db="EMBL/GenBank/DDBJ databases">
        <title>New Clade of Flavobacterium.</title>
        <authorList>
            <person name="Matos L."/>
            <person name="Proenca D.N."/>
            <person name="Fransisco R.M."/>
            <person name="Chung A.P."/>
            <person name="Maccario L."/>
            <person name="Sorensen S.J."/>
            <person name="Morais P.V."/>
        </authorList>
    </citation>
    <scope>NUCLEOTIDE SEQUENCE [LARGE SCALE GENOMIC DNA]</scope>
    <source>
        <strain evidence="2 3">FBOR7N2.3</strain>
    </source>
</reference>
<name>A0ABV4TLI9_9FLAO</name>
<organism evidence="2 3">
    <name type="scientific">Flavobacterium magnesitis</name>
    <dbReference type="NCBI Taxonomy" id="3138077"/>
    <lineage>
        <taxon>Bacteria</taxon>
        <taxon>Pseudomonadati</taxon>
        <taxon>Bacteroidota</taxon>
        <taxon>Flavobacteriia</taxon>
        <taxon>Flavobacteriales</taxon>
        <taxon>Flavobacteriaceae</taxon>
        <taxon>Flavobacterium</taxon>
    </lineage>
</organism>
<feature type="signal peptide" evidence="1">
    <location>
        <begin position="1"/>
        <end position="23"/>
    </location>
</feature>
<gene>
    <name evidence="2" type="ORF">AAGV33_05315</name>
</gene>
<keyword evidence="1" id="KW-0732">Signal</keyword>
<evidence type="ECO:0000313" key="2">
    <source>
        <dbReference type="EMBL" id="MFA9193816.1"/>
    </source>
</evidence>
<comment type="caution">
    <text evidence="2">The sequence shown here is derived from an EMBL/GenBank/DDBJ whole genome shotgun (WGS) entry which is preliminary data.</text>
</comment>
<feature type="chain" id="PRO_5046161795" description="DUF4843 domain-containing protein" evidence="1">
    <location>
        <begin position="24"/>
        <end position="183"/>
    </location>
</feature>
<evidence type="ECO:0000256" key="1">
    <source>
        <dbReference type="SAM" id="SignalP"/>
    </source>
</evidence>
<protein>
    <recommendedName>
        <fullName evidence="4">DUF4843 domain-containing protein</fullName>
    </recommendedName>
</protein>
<evidence type="ECO:0000313" key="3">
    <source>
        <dbReference type="Proteomes" id="UP001574170"/>
    </source>
</evidence>
<accession>A0ABV4TLI9</accession>
<proteinExistence type="predicted"/>